<accession>A0ABU6C4C3</accession>
<gene>
    <name evidence="3" type="ORF">OKJ48_02720</name>
</gene>
<reference evidence="3 4" key="1">
    <citation type="submission" date="2022-10" db="EMBL/GenBank/DDBJ databases">
        <authorList>
            <person name="Xie J."/>
            <person name="Shen N."/>
        </authorList>
    </citation>
    <scope>NUCLEOTIDE SEQUENCE [LARGE SCALE GENOMIC DNA]</scope>
    <source>
        <strain evidence="3 4">DSM 41681</strain>
    </source>
</reference>
<keyword evidence="4" id="KW-1185">Reference proteome</keyword>
<dbReference type="Proteomes" id="UP001352223">
    <property type="component" value="Unassembled WGS sequence"/>
</dbReference>
<dbReference type="InterPro" id="IPR012495">
    <property type="entry name" value="TadE-like_dom"/>
</dbReference>
<name>A0ABU6C4C3_9ACTN</name>
<evidence type="ECO:0000313" key="3">
    <source>
        <dbReference type="EMBL" id="MEB3959175.1"/>
    </source>
</evidence>
<comment type="caution">
    <text evidence="3">The sequence shown here is derived from an EMBL/GenBank/DDBJ whole genome shotgun (WGS) entry which is preliminary data.</text>
</comment>
<feature type="domain" description="TadE-like" evidence="2">
    <location>
        <begin position="9"/>
        <end position="49"/>
    </location>
</feature>
<dbReference type="RefSeq" id="WP_324766160.1">
    <property type="nucleotide sequence ID" value="NZ_BAAATS010000073.1"/>
</dbReference>
<protein>
    <submittedName>
        <fullName evidence="3">Pilus assembly protein</fullName>
    </submittedName>
</protein>
<keyword evidence="1" id="KW-1133">Transmembrane helix</keyword>
<proteinExistence type="predicted"/>
<keyword evidence="1" id="KW-0472">Membrane</keyword>
<dbReference type="EMBL" id="JAOZYB010000007">
    <property type="protein sequence ID" value="MEB3959175.1"/>
    <property type="molecule type" value="Genomic_DNA"/>
</dbReference>
<feature type="transmembrane region" description="Helical" evidence="1">
    <location>
        <begin position="12"/>
        <end position="38"/>
    </location>
</feature>
<dbReference type="Pfam" id="PF07811">
    <property type="entry name" value="TadE"/>
    <property type="match status" value="1"/>
</dbReference>
<keyword evidence="1" id="KW-0812">Transmembrane</keyword>
<evidence type="ECO:0000313" key="4">
    <source>
        <dbReference type="Proteomes" id="UP001352223"/>
    </source>
</evidence>
<sequence length="130" mass="14040">MHPLRDDRGSSPIQYALLFPVVLLITFVLIQGVLWAYARNLAYTAARSGVAAGRLYEASPADGATRARRALEDLAGNLLTDSRVSTAGSTPDTMRVHVQGQAMTMLPGFHLSVRATMTGPIENWQSMGQP</sequence>
<evidence type="ECO:0000256" key="1">
    <source>
        <dbReference type="SAM" id="Phobius"/>
    </source>
</evidence>
<evidence type="ECO:0000259" key="2">
    <source>
        <dbReference type="Pfam" id="PF07811"/>
    </source>
</evidence>
<organism evidence="3 4">
    <name type="scientific">Streptomyces kunmingensis</name>
    <dbReference type="NCBI Taxonomy" id="68225"/>
    <lineage>
        <taxon>Bacteria</taxon>
        <taxon>Bacillati</taxon>
        <taxon>Actinomycetota</taxon>
        <taxon>Actinomycetes</taxon>
        <taxon>Kitasatosporales</taxon>
        <taxon>Streptomycetaceae</taxon>
        <taxon>Streptomyces</taxon>
    </lineage>
</organism>